<organism evidence="1 2">
    <name type="scientific">Gordonia crocea</name>
    <dbReference type="NCBI Taxonomy" id="589162"/>
    <lineage>
        <taxon>Bacteria</taxon>
        <taxon>Bacillati</taxon>
        <taxon>Actinomycetota</taxon>
        <taxon>Actinomycetes</taxon>
        <taxon>Mycobacteriales</taxon>
        <taxon>Gordoniaceae</taxon>
        <taxon>Gordonia</taxon>
    </lineage>
</organism>
<dbReference type="OrthoDB" id="3431291at2"/>
<dbReference type="EMBL" id="BJOU01000019">
    <property type="protein sequence ID" value="GED99514.1"/>
    <property type="molecule type" value="Genomic_DNA"/>
</dbReference>
<sequence>MGSGTDPTAVLRRWADSGAVWRVLSRRGPAVVVGMYRCDGGEEIDRLVSSDPALLAYLGDRRSSED</sequence>
<protein>
    <submittedName>
        <fullName evidence="1">Uncharacterized protein</fullName>
    </submittedName>
</protein>
<comment type="caution">
    <text evidence="1">The sequence shown here is derived from an EMBL/GenBank/DDBJ whole genome shotgun (WGS) entry which is preliminary data.</text>
</comment>
<dbReference type="RefSeq" id="WP_161928780.1">
    <property type="nucleotide sequence ID" value="NZ_BJOU01000019.1"/>
</dbReference>
<keyword evidence="2" id="KW-1185">Reference proteome</keyword>
<gene>
    <name evidence="1" type="ORF">nbrc107697_35530</name>
</gene>
<dbReference type="Proteomes" id="UP000444980">
    <property type="component" value="Unassembled WGS sequence"/>
</dbReference>
<evidence type="ECO:0000313" key="1">
    <source>
        <dbReference type="EMBL" id="GED99514.1"/>
    </source>
</evidence>
<reference evidence="2" key="1">
    <citation type="submission" date="2019-06" db="EMBL/GenBank/DDBJ databases">
        <title>Gordonia isolated from sludge of a wastewater treatment plant.</title>
        <authorList>
            <person name="Tamura T."/>
            <person name="Aoyama K."/>
            <person name="Kang Y."/>
            <person name="Saito S."/>
            <person name="Akiyama N."/>
            <person name="Yazawa K."/>
            <person name="Gonoi T."/>
            <person name="Mikami Y."/>
        </authorList>
    </citation>
    <scope>NUCLEOTIDE SEQUENCE [LARGE SCALE GENOMIC DNA]</scope>
    <source>
        <strain evidence="2">NBRC 107697</strain>
    </source>
</reference>
<dbReference type="AlphaFoldDB" id="A0A7I9V269"/>
<evidence type="ECO:0000313" key="2">
    <source>
        <dbReference type="Proteomes" id="UP000444980"/>
    </source>
</evidence>
<name>A0A7I9V269_9ACTN</name>
<accession>A0A7I9V269</accession>
<proteinExistence type="predicted"/>